<reference evidence="1" key="1">
    <citation type="submission" date="2021-05" db="EMBL/GenBank/DDBJ databases">
        <authorList>
            <person name="Scholz U."/>
            <person name="Mascher M."/>
            <person name="Fiebig A."/>
        </authorList>
    </citation>
    <scope>NUCLEOTIDE SEQUENCE [LARGE SCALE GENOMIC DNA]</scope>
</reference>
<dbReference type="EnsemblPlants" id="AVESA.00010b.r2.4CG1303470.1">
    <property type="protein sequence ID" value="AVESA.00010b.r2.4CG1303470.1.CDS.1"/>
    <property type="gene ID" value="AVESA.00010b.r2.4CG1303470"/>
</dbReference>
<organism evidence="1 2">
    <name type="scientific">Avena sativa</name>
    <name type="common">Oat</name>
    <dbReference type="NCBI Taxonomy" id="4498"/>
    <lineage>
        <taxon>Eukaryota</taxon>
        <taxon>Viridiplantae</taxon>
        <taxon>Streptophyta</taxon>
        <taxon>Embryophyta</taxon>
        <taxon>Tracheophyta</taxon>
        <taxon>Spermatophyta</taxon>
        <taxon>Magnoliopsida</taxon>
        <taxon>Liliopsida</taxon>
        <taxon>Poales</taxon>
        <taxon>Poaceae</taxon>
        <taxon>BOP clade</taxon>
        <taxon>Pooideae</taxon>
        <taxon>Poodae</taxon>
        <taxon>Poeae</taxon>
        <taxon>Poeae Chloroplast Group 1 (Aveneae type)</taxon>
        <taxon>Aveninae</taxon>
        <taxon>Avena</taxon>
    </lineage>
</organism>
<accession>A0ACD5WYC2</accession>
<keyword evidence="2" id="KW-1185">Reference proteome</keyword>
<evidence type="ECO:0000313" key="1">
    <source>
        <dbReference type="EnsemblPlants" id="AVESA.00010b.r2.4CG1303470.1.CDS.1"/>
    </source>
</evidence>
<evidence type="ECO:0000313" key="2">
    <source>
        <dbReference type="Proteomes" id="UP001732700"/>
    </source>
</evidence>
<dbReference type="Proteomes" id="UP001732700">
    <property type="component" value="Chromosome 4C"/>
</dbReference>
<sequence length="161" mass="17983">MELVRLGDTSAEAYEKLVSLFKSDMVEMAPFENARDGLRLEDRVVEVGRNRRDKPTIESEENNLDGYETGNNLVGLSAPTKRMKAGKPSSSRDKAPHEGTGKISRFRSICKKPGHNRSTCPDRDDMPKQPRKEGRCSRCGVAEHRKSTCMKPLGFTDNGVE</sequence>
<protein>
    <submittedName>
        <fullName evidence="1">Uncharacterized protein</fullName>
    </submittedName>
</protein>
<name>A0ACD5WYC2_AVESA</name>
<proteinExistence type="predicted"/>
<reference evidence="1" key="2">
    <citation type="submission" date="2025-09" db="UniProtKB">
        <authorList>
            <consortium name="EnsemblPlants"/>
        </authorList>
    </citation>
    <scope>IDENTIFICATION</scope>
</reference>